<dbReference type="Pfam" id="PF01408">
    <property type="entry name" value="GFO_IDH_MocA"/>
    <property type="match status" value="1"/>
</dbReference>
<dbReference type="Gene3D" id="3.30.360.10">
    <property type="entry name" value="Dihydrodipicolinate Reductase, domain 2"/>
    <property type="match status" value="1"/>
</dbReference>
<comment type="similarity">
    <text evidence="1">Belongs to the Gfo/Idh/MocA family.</text>
</comment>
<dbReference type="PANTHER" id="PTHR22604">
    <property type="entry name" value="OXIDOREDUCTASES"/>
    <property type="match status" value="1"/>
</dbReference>
<accession>A0A8E1UPM9</accession>
<dbReference type="GO" id="GO:0000166">
    <property type="term" value="F:nucleotide binding"/>
    <property type="evidence" value="ECO:0007669"/>
    <property type="project" value="InterPro"/>
</dbReference>
<sequence>MEQIFRVGIIGAGSIAASMAETVGRMPEAHLYAIASRSIEKAREFQDKWGAEKAYGSYDELIQDEKVDLIYIATPHSHHYEQARQCLLNGKAVLCEKTFTANKAQAEELVALARERKVFLAEAIWTRYMPFSKEIVKMAHSGELIGRPYMLTANLGYPIEHKERIKKPELCGGALLDLGVYPINLAFMLFGNSPERIMSCCSKNELGVDLQNSMTFIYPEGEMAVMQTTARCANDRMGVVSGDKGYMVIDNINNPHTVTVYDTNHKQTGIYTCPPQITGYEYEVHAAMEAIRKGVIEPEDMPHAETLRIMELLDSLRKEWGVAYPSDKL</sequence>
<dbReference type="SUPFAM" id="SSF55347">
    <property type="entry name" value="Glyceraldehyde-3-phosphate dehydrogenase-like, C-terminal domain"/>
    <property type="match status" value="1"/>
</dbReference>
<evidence type="ECO:0000256" key="1">
    <source>
        <dbReference type="ARBA" id="ARBA00010928"/>
    </source>
</evidence>
<dbReference type="InterPro" id="IPR000683">
    <property type="entry name" value="Gfo/Idh/MocA-like_OxRdtase_N"/>
</dbReference>
<dbReference type="AlphaFoldDB" id="A0A8E1UPM9"/>
<dbReference type="OrthoDB" id="9795543at2"/>
<keyword evidence="6" id="KW-1185">Reference proteome</keyword>
<dbReference type="PANTHER" id="PTHR22604:SF105">
    <property type="entry name" value="TRANS-1,2-DIHYDROBENZENE-1,2-DIOL DEHYDROGENASE"/>
    <property type="match status" value="1"/>
</dbReference>
<dbReference type="EMBL" id="LFQU01000053">
    <property type="protein sequence ID" value="KOO65809.1"/>
    <property type="molecule type" value="Genomic_DNA"/>
</dbReference>
<evidence type="ECO:0000259" key="3">
    <source>
        <dbReference type="Pfam" id="PF01408"/>
    </source>
</evidence>
<protein>
    <submittedName>
        <fullName evidence="5">Oxidoreductase</fullName>
    </submittedName>
</protein>
<feature type="domain" description="GFO/IDH/MocA-like oxidoreductase" evidence="4">
    <location>
        <begin position="141"/>
        <end position="247"/>
    </location>
</feature>
<evidence type="ECO:0000313" key="5">
    <source>
        <dbReference type="EMBL" id="KOO65809.1"/>
    </source>
</evidence>
<reference evidence="5 6" key="1">
    <citation type="submission" date="2015-06" db="EMBL/GenBank/DDBJ databases">
        <title>Prevotella sp. 109, sp. nov., a novel member of the family Prevotellaceae isolated from human faeces.</title>
        <authorList>
            <person name="Shkoporov A.N."/>
            <person name="Chaplin A.V."/>
            <person name="Kafarskaia L.I."/>
            <person name="Efimov B.A."/>
        </authorList>
    </citation>
    <scope>NUCLEOTIDE SEQUENCE [LARGE SCALE GENOMIC DNA]</scope>
    <source>
        <strain evidence="5 6">109</strain>
    </source>
</reference>
<dbReference type="InterPro" id="IPR055170">
    <property type="entry name" value="GFO_IDH_MocA-like_dom"/>
</dbReference>
<feature type="domain" description="Gfo/Idh/MocA-like oxidoreductase N-terminal" evidence="3">
    <location>
        <begin position="5"/>
        <end position="120"/>
    </location>
</feature>
<proteinExistence type="inferred from homology"/>
<dbReference type="RefSeq" id="WP_053399284.1">
    <property type="nucleotide sequence ID" value="NZ_LFQU01000053.1"/>
</dbReference>
<dbReference type="Proteomes" id="UP000036951">
    <property type="component" value="Unassembled WGS sequence"/>
</dbReference>
<evidence type="ECO:0000313" key="6">
    <source>
        <dbReference type="Proteomes" id="UP000036951"/>
    </source>
</evidence>
<name>A0A8E1UPM9_9BACT</name>
<evidence type="ECO:0000256" key="2">
    <source>
        <dbReference type="ARBA" id="ARBA00023002"/>
    </source>
</evidence>
<dbReference type="InterPro" id="IPR036291">
    <property type="entry name" value="NAD(P)-bd_dom_sf"/>
</dbReference>
<organism evidence="5 6">
    <name type="scientific">Xylanibacter rarus</name>
    <dbReference type="NCBI Taxonomy" id="1676614"/>
    <lineage>
        <taxon>Bacteria</taxon>
        <taxon>Pseudomonadati</taxon>
        <taxon>Bacteroidota</taxon>
        <taxon>Bacteroidia</taxon>
        <taxon>Bacteroidales</taxon>
        <taxon>Prevotellaceae</taxon>
        <taxon>Xylanibacter</taxon>
    </lineage>
</organism>
<gene>
    <name evidence="5" type="ORF">ACU52_14250</name>
</gene>
<comment type="caution">
    <text evidence="5">The sequence shown here is derived from an EMBL/GenBank/DDBJ whole genome shotgun (WGS) entry which is preliminary data.</text>
</comment>
<dbReference type="GO" id="GO:0016491">
    <property type="term" value="F:oxidoreductase activity"/>
    <property type="evidence" value="ECO:0007669"/>
    <property type="project" value="UniProtKB-KW"/>
</dbReference>
<dbReference type="Pfam" id="PF22725">
    <property type="entry name" value="GFO_IDH_MocA_C3"/>
    <property type="match status" value="1"/>
</dbReference>
<dbReference type="InterPro" id="IPR050984">
    <property type="entry name" value="Gfo/Idh/MocA_domain"/>
</dbReference>
<dbReference type="Gene3D" id="3.40.50.720">
    <property type="entry name" value="NAD(P)-binding Rossmann-like Domain"/>
    <property type="match status" value="1"/>
</dbReference>
<dbReference type="SUPFAM" id="SSF51735">
    <property type="entry name" value="NAD(P)-binding Rossmann-fold domains"/>
    <property type="match status" value="1"/>
</dbReference>
<keyword evidence="2" id="KW-0560">Oxidoreductase</keyword>
<evidence type="ECO:0000259" key="4">
    <source>
        <dbReference type="Pfam" id="PF22725"/>
    </source>
</evidence>